<comment type="similarity">
    <text evidence="1">Belongs to the TRAFAC class TrmE-Era-EngA-EngB-Septin-like GTPase superfamily. AIG1/Toc34/Toc159-like paraseptin GTPase family. IAN subfamily.</text>
</comment>
<keyword evidence="4" id="KW-0472">Membrane</keyword>
<evidence type="ECO:0000313" key="6">
    <source>
        <dbReference type="EMBL" id="KAK7471896.1"/>
    </source>
</evidence>
<evidence type="ECO:0000256" key="3">
    <source>
        <dbReference type="ARBA" id="ARBA00023134"/>
    </source>
</evidence>
<evidence type="ECO:0000256" key="4">
    <source>
        <dbReference type="SAM" id="Phobius"/>
    </source>
</evidence>
<name>A0ABD0JEM7_9CAEN</name>
<feature type="transmembrane region" description="Helical" evidence="4">
    <location>
        <begin position="246"/>
        <end position="266"/>
    </location>
</feature>
<reference evidence="6 7" key="1">
    <citation type="journal article" date="2023" name="Sci. Data">
        <title>Genome assembly of the Korean intertidal mud-creeper Batillaria attramentaria.</title>
        <authorList>
            <person name="Patra A.K."/>
            <person name="Ho P.T."/>
            <person name="Jun S."/>
            <person name="Lee S.J."/>
            <person name="Kim Y."/>
            <person name="Won Y.J."/>
        </authorList>
    </citation>
    <scope>NUCLEOTIDE SEQUENCE [LARGE SCALE GENOMIC DNA]</scope>
    <source>
        <strain evidence="6">Wonlab-2016</strain>
    </source>
</reference>
<keyword evidence="7" id="KW-1185">Reference proteome</keyword>
<keyword evidence="2" id="KW-0547">Nucleotide-binding</keyword>
<evidence type="ECO:0000256" key="1">
    <source>
        <dbReference type="ARBA" id="ARBA00008535"/>
    </source>
</evidence>
<sequence length="277" mass="31414">MPRETYFTMETLDTPEPDEYRVVVIGKTGNGKSSLCNAILGRDEFETGRSMASTTVRVQHATTEKNGKVVKILDTPDITNIEMNSQEKEEEISKWKELASSSPDAILLAVRCDVRYTAEEYDIYRQIKFYWGDEEFCKRLVVVFTFGDRQDRPLDEELKTVCPELKSVLKDAGNRYVVFGQNDRYNKAGLWNSLLGYIKGMAKPSHLLAYDPLLWKRSLEVTLVIHLILVVLSCVIFIAVSMTDPAIALGVFGCVDAFALAGCRYSKSKRGTYRKMF</sequence>
<keyword evidence="4" id="KW-0812">Transmembrane</keyword>
<dbReference type="PANTHER" id="PTHR10903:SF188">
    <property type="entry name" value="GTPASE IMAP FAMILY MEMBER 2-LIKE-RELATED"/>
    <property type="match status" value="1"/>
</dbReference>
<comment type="caution">
    <text evidence="6">The sequence shown here is derived from an EMBL/GenBank/DDBJ whole genome shotgun (WGS) entry which is preliminary data.</text>
</comment>
<feature type="transmembrane region" description="Helical" evidence="4">
    <location>
        <begin position="221"/>
        <end position="240"/>
    </location>
</feature>
<dbReference type="InterPro" id="IPR045058">
    <property type="entry name" value="GIMA/IAN/Toc"/>
</dbReference>
<keyword evidence="4" id="KW-1133">Transmembrane helix</keyword>
<dbReference type="InterPro" id="IPR027417">
    <property type="entry name" value="P-loop_NTPase"/>
</dbReference>
<protein>
    <recommendedName>
        <fullName evidence="5">AIG1-type G domain-containing protein</fullName>
    </recommendedName>
</protein>
<organism evidence="6 7">
    <name type="scientific">Batillaria attramentaria</name>
    <dbReference type="NCBI Taxonomy" id="370345"/>
    <lineage>
        <taxon>Eukaryota</taxon>
        <taxon>Metazoa</taxon>
        <taxon>Spiralia</taxon>
        <taxon>Lophotrochozoa</taxon>
        <taxon>Mollusca</taxon>
        <taxon>Gastropoda</taxon>
        <taxon>Caenogastropoda</taxon>
        <taxon>Sorbeoconcha</taxon>
        <taxon>Cerithioidea</taxon>
        <taxon>Batillariidae</taxon>
        <taxon>Batillaria</taxon>
    </lineage>
</organism>
<keyword evidence="3" id="KW-0342">GTP-binding</keyword>
<accession>A0ABD0JEM7</accession>
<dbReference type="GO" id="GO:0005525">
    <property type="term" value="F:GTP binding"/>
    <property type="evidence" value="ECO:0007669"/>
    <property type="project" value="UniProtKB-KW"/>
</dbReference>
<dbReference type="AlphaFoldDB" id="A0ABD0JEM7"/>
<dbReference type="Pfam" id="PF04548">
    <property type="entry name" value="AIG1"/>
    <property type="match status" value="1"/>
</dbReference>
<dbReference type="SUPFAM" id="SSF52540">
    <property type="entry name" value="P-loop containing nucleoside triphosphate hydrolases"/>
    <property type="match status" value="1"/>
</dbReference>
<proteinExistence type="inferred from homology"/>
<evidence type="ECO:0000256" key="2">
    <source>
        <dbReference type="ARBA" id="ARBA00022741"/>
    </source>
</evidence>
<dbReference type="PROSITE" id="PS51720">
    <property type="entry name" value="G_AIG1"/>
    <property type="match status" value="1"/>
</dbReference>
<dbReference type="PANTHER" id="PTHR10903">
    <property type="entry name" value="GTPASE, IMAP FAMILY MEMBER-RELATED"/>
    <property type="match status" value="1"/>
</dbReference>
<gene>
    <name evidence="6" type="ORF">BaRGS_00035480</name>
</gene>
<dbReference type="InterPro" id="IPR006703">
    <property type="entry name" value="G_AIG1"/>
</dbReference>
<evidence type="ECO:0000313" key="7">
    <source>
        <dbReference type="Proteomes" id="UP001519460"/>
    </source>
</evidence>
<evidence type="ECO:0000259" key="5">
    <source>
        <dbReference type="PROSITE" id="PS51720"/>
    </source>
</evidence>
<dbReference type="EMBL" id="JACVVK020000475">
    <property type="protein sequence ID" value="KAK7471896.1"/>
    <property type="molecule type" value="Genomic_DNA"/>
</dbReference>
<dbReference type="Proteomes" id="UP001519460">
    <property type="component" value="Unassembled WGS sequence"/>
</dbReference>
<dbReference type="Gene3D" id="3.40.50.300">
    <property type="entry name" value="P-loop containing nucleotide triphosphate hydrolases"/>
    <property type="match status" value="1"/>
</dbReference>
<feature type="domain" description="AIG1-type G" evidence="5">
    <location>
        <begin position="17"/>
        <end position="219"/>
    </location>
</feature>